<dbReference type="InterPro" id="IPR039986">
    <property type="entry name" value="CFAP210"/>
</dbReference>
<dbReference type="AlphaFoldDB" id="A0A1Y2C7S5"/>
<dbReference type="STRING" id="329046.A0A1Y2C7S5"/>
<comment type="caution">
    <text evidence="1">The sequence shown here is derived from an EMBL/GenBank/DDBJ whole genome shotgun (WGS) entry which is preliminary data.</text>
</comment>
<reference evidence="1 2" key="1">
    <citation type="submission" date="2016-07" db="EMBL/GenBank/DDBJ databases">
        <title>Pervasive Adenine N6-methylation of Active Genes in Fungi.</title>
        <authorList>
            <consortium name="DOE Joint Genome Institute"/>
            <person name="Mondo S.J."/>
            <person name="Dannebaum R.O."/>
            <person name="Kuo R.C."/>
            <person name="Labutti K."/>
            <person name="Haridas S."/>
            <person name="Kuo A."/>
            <person name="Salamov A."/>
            <person name="Ahrendt S.R."/>
            <person name="Lipzen A."/>
            <person name="Sullivan W."/>
            <person name="Andreopoulos W.B."/>
            <person name="Clum A."/>
            <person name="Lindquist E."/>
            <person name="Daum C."/>
            <person name="Ramamoorthy G.K."/>
            <person name="Gryganskyi A."/>
            <person name="Culley D."/>
            <person name="Magnuson J.K."/>
            <person name="James T.Y."/>
            <person name="O'Malley M.A."/>
            <person name="Stajich J.E."/>
            <person name="Spatafora J.W."/>
            <person name="Visel A."/>
            <person name="Grigoriev I.V."/>
        </authorList>
    </citation>
    <scope>NUCLEOTIDE SEQUENCE [LARGE SCALE GENOMIC DNA]</scope>
    <source>
        <strain evidence="1 2">JEL800</strain>
    </source>
</reference>
<dbReference type="PANTHER" id="PTHR28663">
    <property type="entry name" value="COILED-COIL DOMAIN-CONTAINING PROTEIN 173"/>
    <property type="match status" value="1"/>
</dbReference>
<dbReference type="OrthoDB" id="331765at2759"/>
<dbReference type="PANTHER" id="PTHR28663:SF1">
    <property type="entry name" value="CILIA- AND FLAGELLA- ASSOCIATED PROTEIN 210"/>
    <property type="match status" value="1"/>
</dbReference>
<protein>
    <recommendedName>
        <fullName evidence="3">Trichohyalin-plectin-homology domain-containing protein</fullName>
    </recommendedName>
</protein>
<accession>A0A1Y2C7S5</accession>
<name>A0A1Y2C7S5_9FUNG</name>
<evidence type="ECO:0008006" key="3">
    <source>
        <dbReference type="Google" id="ProtNLM"/>
    </source>
</evidence>
<gene>
    <name evidence="1" type="ORF">BCR33DRAFT_717812</name>
</gene>
<evidence type="ECO:0000313" key="1">
    <source>
        <dbReference type="EMBL" id="ORY43081.1"/>
    </source>
</evidence>
<sequence length="533" mass="61454">MSTYVPIASNNPKLVVKSHFGVETSALHPHRAINRGVFGLESNEARPTVLPSMFLATVTAKELSEIKDQANPNHGINLVRTKFEKEKEALHRESVEKSKLWPKTIIGERIQGLQRISERQANLEAEKEKVDAEWHAIVVKEREAKLAKARALQKSLASPEIRALHSKLALSNVLYERDRQVEHKKQLDALFKAHEFDGKALVQRAQKAHVMELVKAEMKKREARKIAMEYPLVIKQKRDAKMKQKEEDRIFQNQVAKASLQELEEEKEAVRMWKQAGFHEVEAAYWKAMDLKKEKQQKDKEDEANMFLEHRIYNDMREAIAKGRAGVTTDKRAGQERVYNKVAEMNSELAIESSKRIDNAVAVMSNAHKDRALIREQTDRAKKIALELDVAMGRNNQVAFIQQEKEREKQDGIATRKVLDNDFEEFQKMTVEQKKAKVDSLRKHHHSLLEQIVANKALNEKRVAENKKLDRDLMEQHEKESKGYIDVANAAIDEFRKEGKNIATAIHIVHPRQPFPPVQFETRYNTFARLGFI</sequence>
<dbReference type="EMBL" id="MCGO01000026">
    <property type="protein sequence ID" value="ORY43081.1"/>
    <property type="molecule type" value="Genomic_DNA"/>
</dbReference>
<keyword evidence="2" id="KW-1185">Reference proteome</keyword>
<organism evidence="1 2">
    <name type="scientific">Rhizoclosmatium globosum</name>
    <dbReference type="NCBI Taxonomy" id="329046"/>
    <lineage>
        <taxon>Eukaryota</taxon>
        <taxon>Fungi</taxon>
        <taxon>Fungi incertae sedis</taxon>
        <taxon>Chytridiomycota</taxon>
        <taxon>Chytridiomycota incertae sedis</taxon>
        <taxon>Chytridiomycetes</taxon>
        <taxon>Chytridiales</taxon>
        <taxon>Chytriomycetaceae</taxon>
        <taxon>Rhizoclosmatium</taxon>
    </lineage>
</organism>
<proteinExistence type="predicted"/>
<dbReference type="Proteomes" id="UP000193642">
    <property type="component" value="Unassembled WGS sequence"/>
</dbReference>
<evidence type="ECO:0000313" key="2">
    <source>
        <dbReference type="Proteomes" id="UP000193642"/>
    </source>
</evidence>